<reference evidence="2 3" key="1">
    <citation type="submission" date="2015-10" db="EMBL/GenBank/DDBJ databases">
        <title>Full genome of DAOMC 229536 Phialocephala scopiformis, a fungal endophyte of spruce producing the potent anti-insectan compound rugulosin.</title>
        <authorList>
            <consortium name="DOE Joint Genome Institute"/>
            <person name="Walker A.K."/>
            <person name="Frasz S.L."/>
            <person name="Seifert K.A."/>
            <person name="Miller J.D."/>
            <person name="Mondo S.J."/>
            <person name="Labutti K."/>
            <person name="Lipzen A."/>
            <person name="Dockter R."/>
            <person name="Kennedy M."/>
            <person name="Grigoriev I.V."/>
            <person name="Spatafora J.W."/>
        </authorList>
    </citation>
    <scope>NUCLEOTIDE SEQUENCE [LARGE SCALE GENOMIC DNA]</scope>
    <source>
        <strain evidence="2 3">CBS 120377</strain>
    </source>
</reference>
<dbReference type="KEGG" id="psco:LY89DRAFT_681819"/>
<evidence type="ECO:0000313" key="3">
    <source>
        <dbReference type="Proteomes" id="UP000070700"/>
    </source>
</evidence>
<keyword evidence="3" id="KW-1185">Reference proteome</keyword>
<dbReference type="EMBL" id="KQ947408">
    <property type="protein sequence ID" value="KUJ21237.1"/>
    <property type="molecule type" value="Genomic_DNA"/>
</dbReference>
<organism evidence="2 3">
    <name type="scientific">Mollisia scopiformis</name>
    <name type="common">Conifer needle endophyte fungus</name>
    <name type="synonym">Phialocephala scopiformis</name>
    <dbReference type="NCBI Taxonomy" id="149040"/>
    <lineage>
        <taxon>Eukaryota</taxon>
        <taxon>Fungi</taxon>
        <taxon>Dikarya</taxon>
        <taxon>Ascomycota</taxon>
        <taxon>Pezizomycotina</taxon>
        <taxon>Leotiomycetes</taxon>
        <taxon>Helotiales</taxon>
        <taxon>Mollisiaceae</taxon>
        <taxon>Mollisia</taxon>
    </lineage>
</organism>
<gene>
    <name evidence="2" type="ORF">LY89DRAFT_681819</name>
</gene>
<dbReference type="OrthoDB" id="420564at2759"/>
<dbReference type="PANTHER" id="PTHR35179:SF1">
    <property type="entry name" value="INTEGRAL MEMBRANE PROTEIN"/>
    <property type="match status" value="1"/>
</dbReference>
<evidence type="ECO:0000313" key="2">
    <source>
        <dbReference type="EMBL" id="KUJ21237.1"/>
    </source>
</evidence>
<name>A0A194XNB6_MOLSC</name>
<proteinExistence type="predicted"/>
<dbReference type="PANTHER" id="PTHR35179">
    <property type="entry name" value="PROTEIN CBG02620"/>
    <property type="match status" value="1"/>
</dbReference>
<dbReference type="GeneID" id="28824104"/>
<feature type="compositionally biased region" description="Polar residues" evidence="1">
    <location>
        <begin position="209"/>
        <end position="221"/>
    </location>
</feature>
<feature type="region of interest" description="Disordered" evidence="1">
    <location>
        <begin position="199"/>
        <end position="229"/>
    </location>
</feature>
<dbReference type="AlphaFoldDB" id="A0A194XNB6"/>
<evidence type="ECO:0000256" key="1">
    <source>
        <dbReference type="SAM" id="MobiDB-lite"/>
    </source>
</evidence>
<dbReference type="Proteomes" id="UP000070700">
    <property type="component" value="Unassembled WGS sequence"/>
</dbReference>
<sequence length="229" mass="25596">MDQTGKPARWAPPLPVTARWAACFAALLFMQPSYTLLPGSIVADRNSIRKLLDFVSGKRSQYDWQIDAQMMKGTIFLTRWENDPSQHVIDRFYDGYGKSFEKAFLEHGVGLEDSSSHHRIVSYELGGMRWILQFEADGYLVDNDADYGFATDQGTDVSVVALPLSKRVDAVSLNSNQQYEMLEGVKVIRRGSLVSPDSIIEARTRKNGSKSPSGDESTSILVLQDESHV</sequence>
<protein>
    <submittedName>
        <fullName evidence="2">Uncharacterized protein</fullName>
    </submittedName>
</protein>
<dbReference type="RefSeq" id="XP_018075592.1">
    <property type="nucleotide sequence ID" value="XM_018214378.1"/>
</dbReference>
<dbReference type="InParanoid" id="A0A194XNB6"/>
<accession>A0A194XNB6</accession>